<dbReference type="GeneID" id="111244431"/>
<evidence type="ECO:0000256" key="6">
    <source>
        <dbReference type="ARBA" id="ARBA00022833"/>
    </source>
</evidence>
<dbReference type="OMA" id="MERHMRV"/>
<evidence type="ECO:0000256" key="4">
    <source>
        <dbReference type="ARBA" id="ARBA00022737"/>
    </source>
</evidence>
<dbReference type="RefSeq" id="XP_022647310.1">
    <property type="nucleotide sequence ID" value="XM_022791575.1"/>
</dbReference>
<reference evidence="14" key="1">
    <citation type="submission" date="2021-01" db="UniProtKB">
        <authorList>
            <consortium name="EnsemblMetazoa"/>
        </authorList>
    </citation>
    <scope>IDENTIFICATION</scope>
</reference>
<evidence type="ECO:0000256" key="2">
    <source>
        <dbReference type="ARBA" id="ARBA00006991"/>
    </source>
</evidence>
<dbReference type="SMART" id="SM00355">
    <property type="entry name" value="ZnF_C2H2"/>
    <property type="match status" value="5"/>
</dbReference>
<feature type="domain" description="C2H2-type" evidence="13">
    <location>
        <begin position="159"/>
        <end position="186"/>
    </location>
</feature>
<evidence type="ECO:0000256" key="12">
    <source>
        <dbReference type="SAM" id="MobiDB-lite"/>
    </source>
</evidence>
<evidence type="ECO:0000256" key="9">
    <source>
        <dbReference type="ARBA" id="ARBA00023163"/>
    </source>
</evidence>
<dbReference type="GO" id="GO:0005634">
    <property type="term" value="C:nucleus"/>
    <property type="evidence" value="ECO:0007669"/>
    <property type="project" value="TreeGrafter"/>
</dbReference>
<name>A0A7M7JG47_VARDE</name>
<keyword evidence="5 11" id="KW-0863">Zinc-finger</keyword>
<evidence type="ECO:0000313" key="15">
    <source>
        <dbReference type="Proteomes" id="UP000594260"/>
    </source>
</evidence>
<dbReference type="GO" id="GO:0008270">
    <property type="term" value="F:zinc ion binding"/>
    <property type="evidence" value="ECO:0007669"/>
    <property type="project" value="UniProtKB-KW"/>
</dbReference>
<keyword evidence="9" id="KW-0804">Transcription</keyword>
<dbReference type="AlphaFoldDB" id="A0A7M7JG47"/>
<feature type="region of interest" description="Disordered" evidence="12">
    <location>
        <begin position="110"/>
        <end position="137"/>
    </location>
</feature>
<evidence type="ECO:0000256" key="5">
    <source>
        <dbReference type="ARBA" id="ARBA00022771"/>
    </source>
</evidence>
<evidence type="ECO:0000313" key="14">
    <source>
        <dbReference type="EnsemblMetazoa" id="XP_022647310"/>
    </source>
</evidence>
<dbReference type="InterPro" id="IPR036236">
    <property type="entry name" value="Znf_C2H2_sf"/>
</dbReference>
<feature type="region of interest" description="Disordered" evidence="12">
    <location>
        <begin position="27"/>
        <end position="59"/>
    </location>
</feature>
<keyword evidence="3" id="KW-0479">Metal-binding</keyword>
<evidence type="ECO:0000256" key="10">
    <source>
        <dbReference type="ARBA" id="ARBA00023242"/>
    </source>
</evidence>
<feature type="domain" description="C2H2-type" evidence="13">
    <location>
        <begin position="219"/>
        <end position="247"/>
    </location>
</feature>
<dbReference type="PANTHER" id="PTHR24393">
    <property type="entry name" value="ZINC FINGER PROTEIN"/>
    <property type="match status" value="1"/>
</dbReference>
<dbReference type="FunFam" id="3.30.160.60:FF:001049">
    <property type="entry name" value="zinc finger protein 319"/>
    <property type="match status" value="1"/>
</dbReference>
<keyword evidence="15" id="KW-1185">Reference proteome</keyword>
<evidence type="ECO:0000259" key="13">
    <source>
        <dbReference type="PROSITE" id="PS50157"/>
    </source>
</evidence>
<dbReference type="InParanoid" id="A0A7M7JG47"/>
<dbReference type="Gene3D" id="3.30.160.60">
    <property type="entry name" value="Classic Zinc Finger"/>
    <property type="match status" value="4"/>
</dbReference>
<keyword evidence="4" id="KW-0677">Repeat</keyword>
<feature type="compositionally biased region" description="Gly residues" evidence="12">
    <location>
        <begin position="116"/>
        <end position="126"/>
    </location>
</feature>
<dbReference type="GO" id="GO:0000978">
    <property type="term" value="F:RNA polymerase II cis-regulatory region sequence-specific DNA binding"/>
    <property type="evidence" value="ECO:0007669"/>
    <property type="project" value="TreeGrafter"/>
</dbReference>
<keyword evidence="10" id="KW-0539">Nucleus</keyword>
<dbReference type="PANTHER" id="PTHR24393:SF15">
    <property type="entry name" value="IP01243P-RELATED"/>
    <property type="match status" value="1"/>
</dbReference>
<keyword evidence="6" id="KW-0862">Zinc</keyword>
<dbReference type="InterPro" id="IPR013087">
    <property type="entry name" value="Znf_C2H2_type"/>
</dbReference>
<evidence type="ECO:0000256" key="1">
    <source>
        <dbReference type="ARBA" id="ARBA00004123"/>
    </source>
</evidence>
<dbReference type="EnsemblMetazoa" id="XM_022791575">
    <property type="protein sequence ID" value="XP_022647310"/>
    <property type="gene ID" value="LOC111244431"/>
</dbReference>
<dbReference type="SUPFAM" id="SSF57667">
    <property type="entry name" value="beta-beta-alpha zinc fingers"/>
    <property type="match status" value="2"/>
</dbReference>
<dbReference type="GO" id="GO:0001228">
    <property type="term" value="F:DNA-binding transcription activator activity, RNA polymerase II-specific"/>
    <property type="evidence" value="ECO:0007669"/>
    <property type="project" value="TreeGrafter"/>
</dbReference>
<dbReference type="FunCoup" id="A0A7M7JG47">
    <property type="interactions" value="426"/>
</dbReference>
<keyword evidence="7" id="KW-0805">Transcription regulation</keyword>
<feature type="compositionally biased region" description="Low complexity" evidence="12">
    <location>
        <begin position="30"/>
        <end position="47"/>
    </location>
</feature>
<comment type="subcellular location">
    <subcellularLocation>
        <location evidence="1">Nucleus</location>
    </subcellularLocation>
</comment>
<dbReference type="PROSITE" id="PS50157">
    <property type="entry name" value="ZINC_FINGER_C2H2_2"/>
    <property type="match status" value="5"/>
</dbReference>
<evidence type="ECO:0000256" key="8">
    <source>
        <dbReference type="ARBA" id="ARBA00023125"/>
    </source>
</evidence>
<dbReference type="KEGG" id="vde:111244431"/>
<evidence type="ECO:0000256" key="7">
    <source>
        <dbReference type="ARBA" id="ARBA00023015"/>
    </source>
</evidence>
<dbReference type="FunFam" id="3.30.160.60:FF:000358">
    <property type="entry name" value="zinc finger protein 24"/>
    <property type="match status" value="1"/>
</dbReference>
<protein>
    <recommendedName>
        <fullName evidence="13">C2H2-type domain-containing protein</fullName>
    </recommendedName>
</protein>
<evidence type="ECO:0000256" key="11">
    <source>
        <dbReference type="PROSITE-ProRule" id="PRU00042"/>
    </source>
</evidence>
<feature type="domain" description="C2H2-type" evidence="13">
    <location>
        <begin position="187"/>
        <end position="215"/>
    </location>
</feature>
<accession>A0A7M7JG47</accession>
<dbReference type="Pfam" id="PF00096">
    <property type="entry name" value="zf-C2H2"/>
    <property type="match status" value="3"/>
</dbReference>
<dbReference type="Proteomes" id="UP000594260">
    <property type="component" value="Unplaced"/>
</dbReference>
<sequence>MSCSVSADSLNSSNWAALLNWLKAVPSPPARTSTPAAVSSSARASSPAGGGCTSSGQAAPAKSVGSSGILLVSSPLATSTNSASSLTNPTNAGVMAAADCLTSLCINHSSSNSGGQQTGVGSGPGIAAGDSDEDTPAILGDERRKDLAKSFQRDVSGKFNCAFCPYSTEHHGSMKNHQMTHTGEKPYECGTCGKKFIQKGNWRRHELRVHSAQTAPKGFTCPQCSKAFPELHLMTAHHITAHLSPHGLLANGAANAAAQHFKKDILSILDATLSGVKRKDKTCEVCLKQFASRHDMERHMRVHTRERPFICPLCTTGFTQKSSLKSHLYSVHNLSTPGNM</sequence>
<dbReference type="PROSITE" id="PS00028">
    <property type="entry name" value="ZINC_FINGER_C2H2_1"/>
    <property type="match status" value="4"/>
</dbReference>
<organism evidence="14 15">
    <name type="scientific">Varroa destructor</name>
    <name type="common">Honeybee mite</name>
    <dbReference type="NCBI Taxonomy" id="109461"/>
    <lineage>
        <taxon>Eukaryota</taxon>
        <taxon>Metazoa</taxon>
        <taxon>Ecdysozoa</taxon>
        <taxon>Arthropoda</taxon>
        <taxon>Chelicerata</taxon>
        <taxon>Arachnida</taxon>
        <taxon>Acari</taxon>
        <taxon>Parasitiformes</taxon>
        <taxon>Mesostigmata</taxon>
        <taxon>Gamasina</taxon>
        <taxon>Dermanyssoidea</taxon>
        <taxon>Varroidae</taxon>
        <taxon>Varroa</taxon>
    </lineage>
</organism>
<feature type="domain" description="C2H2-type" evidence="13">
    <location>
        <begin position="309"/>
        <end position="337"/>
    </location>
</feature>
<keyword evidence="8" id="KW-0238">DNA-binding</keyword>
<dbReference type="OrthoDB" id="6077919at2759"/>
<comment type="similarity">
    <text evidence="2">Belongs to the krueppel C2H2-type zinc-finger protein family.</text>
</comment>
<evidence type="ECO:0000256" key="3">
    <source>
        <dbReference type="ARBA" id="ARBA00022723"/>
    </source>
</evidence>
<proteinExistence type="inferred from homology"/>
<feature type="domain" description="C2H2-type" evidence="13">
    <location>
        <begin position="281"/>
        <end position="308"/>
    </location>
</feature>